<organism evidence="2 3">
    <name type="scientific">Roseospira navarrensis</name>
    <dbReference type="NCBI Taxonomy" id="140058"/>
    <lineage>
        <taxon>Bacteria</taxon>
        <taxon>Pseudomonadati</taxon>
        <taxon>Pseudomonadota</taxon>
        <taxon>Alphaproteobacteria</taxon>
        <taxon>Rhodospirillales</taxon>
        <taxon>Rhodospirillaceae</taxon>
        <taxon>Roseospira</taxon>
    </lineage>
</organism>
<keyword evidence="3" id="KW-1185">Reference proteome</keyword>
<keyword evidence="1" id="KW-0732">Signal</keyword>
<dbReference type="EMBL" id="WIVE01000030">
    <property type="protein sequence ID" value="MQX36964.1"/>
    <property type="molecule type" value="Genomic_DNA"/>
</dbReference>
<gene>
    <name evidence="2" type="ORF">GHC57_10590</name>
</gene>
<dbReference type="Proteomes" id="UP000434582">
    <property type="component" value="Unassembled WGS sequence"/>
</dbReference>
<proteinExistence type="predicted"/>
<feature type="chain" id="PRO_5030988884" evidence="1">
    <location>
        <begin position="33"/>
        <end position="207"/>
    </location>
</feature>
<evidence type="ECO:0000256" key="1">
    <source>
        <dbReference type="SAM" id="SignalP"/>
    </source>
</evidence>
<evidence type="ECO:0000313" key="2">
    <source>
        <dbReference type="EMBL" id="MQX36964.1"/>
    </source>
</evidence>
<dbReference type="OrthoDB" id="8444059at2"/>
<protein>
    <submittedName>
        <fullName evidence="2">Uncharacterized protein</fullName>
    </submittedName>
</protein>
<dbReference type="AlphaFoldDB" id="A0A7X1ZFA8"/>
<name>A0A7X1ZFA8_9PROT</name>
<dbReference type="RefSeq" id="WP_153343977.1">
    <property type="nucleotide sequence ID" value="NZ_WIVE01000030.1"/>
</dbReference>
<comment type="caution">
    <text evidence="2">The sequence shown here is derived from an EMBL/GenBank/DDBJ whole genome shotgun (WGS) entry which is preliminary data.</text>
</comment>
<feature type="signal peptide" evidence="1">
    <location>
        <begin position="1"/>
        <end position="32"/>
    </location>
</feature>
<accession>A0A7X1ZFA8</accession>
<evidence type="ECO:0000313" key="3">
    <source>
        <dbReference type="Proteomes" id="UP000434582"/>
    </source>
</evidence>
<reference evidence="2 3" key="1">
    <citation type="submission" date="2019-10" db="EMBL/GenBank/DDBJ databases">
        <title>Draft whole-genome sequence of the purple nonsulfur photosynthetic bacterium Roseospira navarrensis DSM 15114.</title>
        <authorList>
            <person name="Kyndt J.A."/>
            <person name="Meyer T.E."/>
        </authorList>
    </citation>
    <scope>NUCLEOTIDE SEQUENCE [LARGE SCALE GENOMIC DNA]</scope>
    <source>
        <strain evidence="2 3">DSM 15114</strain>
    </source>
</reference>
<sequence>MHGGQGRAGPRPRWAPVCLIALAVGVSTSARAAEETTDAEARAAVDRAAESVTAGEPAAAVEALREAMLAVWTAAPFALTRIEPSTEAATGFRAYTPREAAPYPAGTPLHLYIEPIGLDYTLEDGRYAMGLKADFLLLDTKGTILGGQRDFADVPFRSRVPSTDVFMTMSLGTESLPPNDYVLQVTVRDGLGDDSVTEEVAFTVVAP</sequence>